<organism evidence="1 2">
    <name type="scientific">Roseibium marinum</name>
    <dbReference type="NCBI Taxonomy" id="281252"/>
    <lineage>
        <taxon>Bacteria</taxon>
        <taxon>Pseudomonadati</taxon>
        <taxon>Pseudomonadota</taxon>
        <taxon>Alphaproteobacteria</taxon>
        <taxon>Hyphomicrobiales</taxon>
        <taxon>Stappiaceae</taxon>
        <taxon>Roseibium</taxon>
    </lineage>
</organism>
<comment type="caution">
    <text evidence="1">The sequence shown here is derived from an EMBL/GenBank/DDBJ whole genome shotgun (WGS) entry which is preliminary data.</text>
</comment>
<dbReference type="NCBIfam" id="NF009434">
    <property type="entry name" value="PRK12793.1"/>
    <property type="match status" value="1"/>
</dbReference>
<keyword evidence="1" id="KW-0966">Cell projection</keyword>
<proteinExistence type="predicted"/>
<dbReference type="Pfam" id="PF07309">
    <property type="entry name" value="FlaF"/>
    <property type="match status" value="1"/>
</dbReference>
<keyword evidence="1" id="KW-0969">Cilium</keyword>
<dbReference type="GO" id="GO:0044781">
    <property type="term" value="P:bacterial-type flagellum organization"/>
    <property type="evidence" value="ECO:0007669"/>
    <property type="project" value="InterPro"/>
</dbReference>
<evidence type="ECO:0000313" key="2">
    <source>
        <dbReference type="Proteomes" id="UP000236959"/>
    </source>
</evidence>
<dbReference type="InterPro" id="IPR010845">
    <property type="entry name" value="FlaF"/>
</dbReference>
<accession>A0A2S3UQZ7</accession>
<keyword evidence="1" id="KW-0282">Flagellum</keyword>
<reference evidence="1 2" key="1">
    <citation type="submission" date="2018-01" db="EMBL/GenBank/DDBJ databases">
        <title>Genomic Encyclopedia of Archaeal and Bacterial Type Strains, Phase II (KMG-II): from individual species to whole genera.</title>
        <authorList>
            <person name="Goeker M."/>
        </authorList>
    </citation>
    <scope>NUCLEOTIDE SEQUENCE [LARGE SCALE GENOMIC DNA]</scope>
    <source>
        <strain evidence="1 2">DSM 17023</strain>
    </source>
</reference>
<gene>
    <name evidence="1" type="ORF">CLV41_107164</name>
</gene>
<dbReference type="Proteomes" id="UP000236959">
    <property type="component" value="Unassembled WGS sequence"/>
</dbReference>
<dbReference type="OrthoDB" id="9808944at2"/>
<dbReference type="RefSeq" id="WP_103223523.1">
    <property type="nucleotide sequence ID" value="NZ_PPCN01000007.1"/>
</dbReference>
<keyword evidence="2" id="KW-1185">Reference proteome</keyword>
<dbReference type="AlphaFoldDB" id="A0A2S3UQZ7"/>
<protein>
    <submittedName>
        <fullName evidence="1">Flagellar protein FlaF</fullName>
    </submittedName>
</protein>
<name>A0A2S3UQZ7_9HYPH</name>
<dbReference type="EMBL" id="PPCN01000007">
    <property type="protein sequence ID" value="POF30137.1"/>
    <property type="molecule type" value="Genomic_DNA"/>
</dbReference>
<sequence length="116" mass="13323">MYNLSYAEVMDDLCGDQRLNEHEAMTIVIDKLSNASELGIRSPEAVDALFYTRRLWSYFLEQLADDGNELPIETRANLISIGIWVLKEAEALRQWQQEDFADIIQINSIIRDSLDG</sequence>
<evidence type="ECO:0000313" key="1">
    <source>
        <dbReference type="EMBL" id="POF30137.1"/>
    </source>
</evidence>